<organism evidence="1 2">
    <name type="scientific">Lindgomyces ingoldianus</name>
    <dbReference type="NCBI Taxonomy" id="673940"/>
    <lineage>
        <taxon>Eukaryota</taxon>
        <taxon>Fungi</taxon>
        <taxon>Dikarya</taxon>
        <taxon>Ascomycota</taxon>
        <taxon>Pezizomycotina</taxon>
        <taxon>Dothideomycetes</taxon>
        <taxon>Pleosporomycetidae</taxon>
        <taxon>Pleosporales</taxon>
        <taxon>Lindgomycetaceae</taxon>
        <taxon>Lindgomyces</taxon>
    </lineage>
</organism>
<feature type="non-terminal residue" evidence="1">
    <location>
        <position position="640"/>
    </location>
</feature>
<accession>A0ACB6Q8F4</accession>
<gene>
    <name evidence="1" type="ORF">BDR25DRAFT_195930</name>
</gene>
<name>A0ACB6Q8F4_9PLEO</name>
<protein>
    <submittedName>
        <fullName evidence="1">Condensation-domain-containing protein</fullName>
    </submittedName>
</protein>
<dbReference type="EMBL" id="MU003633">
    <property type="protein sequence ID" value="KAF2462485.1"/>
    <property type="molecule type" value="Genomic_DNA"/>
</dbReference>
<keyword evidence="2" id="KW-1185">Reference proteome</keyword>
<evidence type="ECO:0000313" key="1">
    <source>
        <dbReference type="EMBL" id="KAF2462485.1"/>
    </source>
</evidence>
<sequence length="640" mass="71904">QIEAKVRDRLQTMLPTYMVPSRIVVLDQMPVNSNRKVDRKELAKRAKTATKSRLSKDRVAPRNDIEGALCEEFTKVLGVDVSVMDDFFELGGHSLMATKLAARLGRRLNAKVSVKDVFDHPVLADLASTIQQGSEMHVTISRMRHDGLVEQSFAQGRLWFLDKLNLGTSWYIIPLVTRLHGSLDVVALTAALQALEKRHESLRTTFEERDNVGVQVVQPFRSMKLRITDVSDAEVIEAVKVEQTRTFDLSAEPGWRVRLFRISKEDHVLSVVMHHIVSDGWSTDVLCRELDMFYSAALRGDDPLSHVMPLPIQYRDFTIWQKQAKQVAEQQKQLNYWTKQLANSAPAELLCDRPRPKVLSGEASYIPITINGSLYQDLQAYCRSQQVTPFVVLLAAFRATHYRLTGAEDATVGTPIANRNRPELENLIGFFVNTQCMRITVNDIDDTFESLVQQVRSTATAAFANQDVPFEQLVSALLPGSRDTSCNPLVQLMFAVHSQRDLGKLRLEGLQGELVPLTPTTRLDVEFHLFQEGSSLNGSVLYATDLFEAATINSMIAVFLNTLRRGLEKPQTPVATLTLLAGKLPELRSQGLLDIRRVEYPRESSIVDIFRNQVAVCPKATAVKDSSTELTYDKLDQQSD</sequence>
<evidence type="ECO:0000313" key="2">
    <source>
        <dbReference type="Proteomes" id="UP000799755"/>
    </source>
</evidence>
<proteinExistence type="predicted"/>
<comment type="caution">
    <text evidence="1">The sequence shown here is derived from an EMBL/GenBank/DDBJ whole genome shotgun (WGS) entry which is preliminary data.</text>
</comment>
<feature type="non-terminal residue" evidence="1">
    <location>
        <position position="1"/>
    </location>
</feature>
<dbReference type="Proteomes" id="UP000799755">
    <property type="component" value="Unassembled WGS sequence"/>
</dbReference>
<reference evidence="1" key="1">
    <citation type="journal article" date="2020" name="Stud. Mycol.">
        <title>101 Dothideomycetes genomes: a test case for predicting lifestyles and emergence of pathogens.</title>
        <authorList>
            <person name="Haridas S."/>
            <person name="Albert R."/>
            <person name="Binder M."/>
            <person name="Bloem J."/>
            <person name="Labutti K."/>
            <person name="Salamov A."/>
            <person name="Andreopoulos B."/>
            <person name="Baker S."/>
            <person name="Barry K."/>
            <person name="Bills G."/>
            <person name="Bluhm B."/>
            <person name="Cannon C."/>
            <person name="Castanera R."/>
            <person name="Culley D."/>
            <person name="Daum C."/>
            <person name="Ezra D."/>
            <person name="Gonzalez J."/>
            <person name="Henrissat B."/>
            <person name="Kuo A."/>
            <person name="Liang C."/>
            <person name="Lipzen A."/>
            <person name="Lutzoni F."/>
            <person name="Magnuson J."/>
            <person name="Mondo S."/>
            <person name="Nolan M."/>
            <person name="Ohm R."/>
            <person name="Pangilinan J."/>
            <person name="Park H.-J."/>
            <person name="Ramirez L."/>
            <person name="Alfaro M."/>
            <person name="Sun H."/>
            <person name="Tritt A."/>
            <person name="Yoshinaga Y."/>
            <person name="Zwiers L.-H."/>
            <person name="Turgeon B."/>
            <person name="Goodwin S."/>
            <person name="Spatafora J."/>
            <person name="Crous P."/>
            <person name="Grigoriev I."/>
        </authorList>
    </citation>
    <scope>NUCLEOTIDE SEQUENCE</scope>
    <source>
        <strain evidence="1">ATCC 200398</strain>
    </source>
</reference>